<sequence>MTDVGQRQLIAFIGKRRRENRSIDTNMAMPSRNQSRAEWNSEWRMEMDGGDTQSSDTLLQKQKLKQAEGGKKTGDHLVSESELHITI</sequence>
<name>A0A2A2JV12_9BILA</name>
<dbReference type="EMBL" id="LIAE01010205">
    <property type="protein sequence ID" value="PAV65521.1"/>
    <property type="molecule type" value="Genomic_DNA"/>
</dbReference>
<protein>
    <submittedName>
        <fullName evidence="2">Uncharacterized protein</fullName>
    </submittedName>
</protein>
<proteinExistence type="predicted"/>
<keyword evidence="3" id="KW-1185">Reference proteome</keyword>
<gene>
    <name evidence="2" type="ORF">WR25_04143</name>
</gene>
<evidence type="ECO:0000313" key="2">
    <source>
        <dbReference type="EMBL" id="PAV65521.1"/>
    </source>
</evidence>
<organism evidence="2 3">
    <name type="scientific">Diploscapter pachys</name>
    <dbReference type="NCBI Taxonomy" id="2018661"/>
    <lineage>
        <taxon>Eukaryota</taxon>
        <taxon>Metazoa</taxon>
        <taxon>Ecdysozoa</taxon>
        <taxon>Nematoda</taxon>
        <taxon>Chromadorea</taxon>
        <taxon>Rhabditida</taxon>
        <taxon>Rhabditina</taxon>
        <taxon>Rhabditomorpha</taxon>
        <taxon>Rhabditoidea</taxon>
        <taxon>Rhabditidae</taxon>
        <taxon>Diploscapter</taxon>
    </lineage>
</organism>
<dbReference type="Proteomes" id="UP000218231">
    <property type="component" value="Unassembled WGS sequence"/>
</dbReference>
<evidence type="ECO:0000313" key="3">
    <source>
        <dbReference type="Proteomes" id="UP000218231"/>
    </source>
</evidence>
<feature type="region of interest" description="Disordered" evidence="1">
    <location>
        <begin position="65"/>
        <end position="87"/>
    </location>
</feature>
<reference evidence="2 3" key="1">
    <citation type="journal article" date="2017" name="Curr. Biol.">
        <title>Genome architecture and evolution of a unichromosomal asexual nematode.</title>
        <authorList>
            <person name="Fradin H."/>
            <person name="Zegar C."/>
            <person name="Gutwein M."/>
            <person name="Lucas J."/>
            <person name="Kovtun M."/>
            <person name="Corcoran D."/>
            <person name="Baugh L.R."/>
            <person name="Kiontke K."/>
            <person name="Gunsalus K."/>
            <person name="Fitch D.H."/>
            <person name="Piano F."/>
        </authorList>
    </citation>
    <scope>NUCLEOTIDE SEQUENCE [LARGE SCALE GENOMIC DNA]</scope>
    <source>
        <strain evidence="2">PF1309</strain>
    </source>
</reference>
<dbReference type="AlphaFoldDB" id="A0A2A2JV12"/>
<accession>A0A2A2JV12</accession>
<feature type="region of interest" description="Disordered" evidence="1">
    <location>
        <begin position="19"/>
        <end position="38"/>
    </location>
</feature>
<comment type="caution">
    <text evidence="2">The sequence shown here is derived from an EMBL/GenBank/DDBJ whole genome shotgun (WGS) entry which is preliminary data.</text>
</comment>
<evidence type="ECO:0000256" key="1">
    <source>
        <dbReference type="SAM" id="MobiDB-lite"/>
    </source>
</evidence>